<name>A0A7Z2W117_9BURK</name>
<evidence type="ECO:0000313" key="2">
    <source>
        <dbReference type="EMBL" id="QJE02465.1"/>
    </source>
</evidence>
<dbReference type="EMBL" id="CP051685">
    <property type="protein sequence ID" value="QJE02465.1"/>
    <property type="molecule type" value="Genomic_DNA"/>
</dbReference>
<dbReference type="PANTHER" id="PTHR20992:SF9">
    <property type="entry name" value="AT15442P-RELATED"/>
    <property type="match status" value="1"/>
</dbReference>
<keyword evidence="1" id="KW-0812">Transmembrane</keyword>
<gene>
    <name evidence="2" type="ORF">HH212_22605</name>
</gene>
<dbReference type="PANTHER" id="PTHR20992">
    <property type="entry name" value="AT15442P-RELATED"/>
    <property type="match status" value="1"/>
</dbReference>
<evidence type="ECO:0000313" key="3">
    <source>
        <dbReference type="Proteomes" id="UP000502415"/>
    </source>
</evidence>
<evidence type="ECO:0000256" key="1">
    <source>
        <dbReference type="SAM" id="Phobius"/>
    </source>
</evidence>
<dbReference type="RefSeq" id="WP_170204550.1">
    <property type="nucleotide sequence ID" value="NZ_CP051685.1"/>
</dbReference>
<feature type="transmembrane region" description="Helical" evidence="1">
    <location>
        <begin position="55"/>
        <end position="76"/>
    </location>
</feature>
<feature type="transmembrane region" description="Helical" evidence="1">
    <location>
        <begin position="88"/>
        <end position="107"/>
    </location>
</feature>
<keyword evidence="1" id="KW-1133">Transmembrane helix</keyword>
<feature type="transmembrane region" description="Helical" evidence="1">
    <location>
        <begin position="180"/>
        <end position="203"/>
    </location>
</feature>
<keyword evidence="1" id="KW-0472">Membrane</keyword>
<keyword evidence="3" id="KW-1185">Reference proteome</keyword>
<feature type="transmembrane region" description="Helical" evidence="1">
    <location>
        <begin position="152"/>
        <end position="174"/>
    </location>
</feature>
<dbReference type="InterPro" id="IPR005240">
    <property type="entry name" value="DUF389"/>
</dbReference>
<dbReference type="Pfam" id="PF04087">
    <property type="entry name" value="DUF389"/>
    <property type="match status" value="1"/>
</dbReference>
<proteinExistence type="predicted"/>
<dbReference type="KEGG" id="mfy:HH212_22605"/>
<dbReference type="Proteomes" id="UP000502415">
    <property type="component" value="Chromosome"/>
</dbReference>
<protein>
    <submittedName>
        <fullName evidence="2">DUF389 domain-containing protein</fullName>
    </submittedName>
</protein>
<accession>A0A7Z2W117</accession>
<organism evidence="2 3">
    <name type="scientific">Massilia forsythiae</name>
    <dbReference type="NCBI Taxonomy" id="2728020"/>
    <lineage>
        <taxon>Bacteria</taxon>
        <taxon>Pseudomonadati</taxon>
        <taxon>Pseudomonadota</taxon>
        <taxon>Betaproteobacteria</taxon>
        <taxon>Burkholderiales</taxon>
        <taxon>Oxalobacteraceae</taxon>
        <taxon>Telluria group</taxon>
        <taxon>Massilia</taxon>
    </lineage>
</organism>
<feature type="transmembrane region" description="Helical" evidence="1">
    <location>
        <begin position="30"/>
        <end position="49"/>
    </location>
</feature>
<feature type="transmembrane region" description="Helical" evidence="1">
    <location>
        <begin position="127"/>
        <end position="145"/>
    </location>
</feature>
<feature type="transmembrane region" description="Helical" evidence="1">
    <location>
        <begin position="224"/>
        <end position="245"/>
    </location>
</feature>
<reference evidence="2 3" key="1">
    <citation type="submission" date="2020-04" db="EMBL/GenBank/DDBJ databases">
        <title>Genome sequencing of novel species.</title>
        <authorList>
            <person name="Heo J."/>
            <person name="Kim S.-J."/>
            <person name="Kim J.-S."/>
            <person name="Hong S.-B."/>
            <person name="Kwon S.-W."/>
        </authorList>
    </citation>
    <scope>NUCLEOTIDE SEQUENCE [LARGE SCALE GENOMIC DNA]</scope>
    <source>
        <strain evidence="2 3">GN2-R2</strain>
    </source>
</reference>
<dbReference type="AlphaFoldDB" id="A0A7Z2W117"/>
<sequence length="452" mass="48987">MERLKKLFDLRHDQDENSVIDSSIRSGERIVGTNLWVLIFAILIASVGLNVNSTAVVIGAMLISPLMGPLLAIGYGAGISDYRLIRTAARSLLVFAALSVLTSTLYFLLSPLSQAQTELMARTTPTLWDVLIAFFGGCAGIVAQTRRGASTIVPGAAIATALMPPLCTAGYGIAAGNWHFVGGALYLFLINAFFITLATYLFVTLIGLPQHESGNPRLQRRAHILIVLGVLALGVPSAWLAYGLVQDQLFLAASKDVSAALDREPNAVVLRRDVDMARRTMAVTLGGERIAPATEAVLEKRLQANGVRQARLVLRHVGAEKVDVTTLRNELRSELMANVDGQVQQRTVALDAMHLQITKAEREQAERTALIPQLLAEYRTITRVSVAQGLRMARGDTAPAAVMVLTLEAQPRLREEDLERIRAGLAVRFAANPVEVVQALPASAKRRRKGRP</sequence>